<reference evidence="1 2" key="1">
    <citation type="submission" date="2024-11" db="EMBL/GenBank/DDBJ databases">
        <title>A near-complete genome assembly of Cinchona calisaya.</title>
        <authorList>
            <person name="Lian D.C."/>
            <person name="Zhao X.W."/>
            <person name="Wei L."/>
        </authorList>
    </citation>
    <scope>NUCLEOTIDE SEQUENCE [LARGE SCALE GENOMIC DNA]</scope>
    <source>
        <tissue evidence="1">Nenye</tissue>
    </source>
</reference>
<evidence type="ECO:0000313" key="1">
    <source>
        <dbReference type="EMBL" id="KAL3526603.1"/>
    </source>
</evidence>
<evidence type="ECO:0000313" key="2">
    <source>
        <dbReference type="Proteomes" id="UP001630127"/>
    </source>
</evidence>
<accession>A0ABD3A4X9</accession>
<name>A0ABD3A4X9_9GENT</name>
<protein>
    <submittedName>
        <fullName evidence="1">Uncharacterized protein</fullName>
    </submittedName>
</protein>
<sequence length="112" mass="12726">MWSCIPLREHYPLNSTPLLSKWIGSLTPTTVCSAIRIPLRGGQQDVHLYCIAARAYTPFLEEGALTYKQGYCQNRGILLVTILLTEGSKEMDENGRYSGRPLRSFLHQYGEY</sequence>
<organism evidence="1 2">
    <name type="scientific">Cinchona calisaya</name>
    <dbReference type="NCBI Taxonomy" id="153742"/>
    <lineage>
        <taxon>Eukaryota</taxon>
        <taxon>Viridiplantae</taxon>
        <taxon>Streptophyta</taxon>
        <taxon>Embryophyta</taxon>
        <taxon>Tracheophyta</taxon>
        <taxon>Spermatophyta</taxon>
        <taxon>Magnoliopsida</taxon>
        <taxon>eudicotyledons</taxon>
        <taxon>Gunneridae</taxon>
        <taxon>Pentapetalae</taxon>
        <taxon>asterids</taxon>
        <taxon>lamiids</taxon>
        <taxon>Gentianales</taxon>
        <taxon>Rubiaceae</taxon>
        <taxon>Cinchonoideae</taxon>
        <taxon>Cinchoneae</taxon>
        <taxon>Cinchona</taxon>
    </lineage>
</organism>
<dbReference type="Proteomes" id="UP001630127">
    <property type="component" value="Unassembled WGS sequence"/>
</dbReference>
<dbReference type="AlphaFoldDB" id="A0ABD3A4X9"/>
<gene>
    <name evidence="1" type="ORF">ACH5RR_011259</name>
</gene>
<dbReference type="EMBL" id="JBJUIK010000005">
    <property type="protein sequence ID" value="KAL3526603.1"/>
    <property type="molecule type" value="Genomic_DNA"/>
</dbReference>
<comment type="caution">
    <text evidence="1">The sequence shown here is derived from an EMBL/GenBank/DDBJ whole genome shotgun (WGS) entry which is preliminary data.</text>
</comment>
<proteinExistence type="predicted"/>
<keyword evidence="2" id="KW-1185">Reference proteome</keyword>